<evidence type="ECO:0000256" key="3">
    <source>
        <dbReference type="ARBA" id="ARBA00022448"/>
    </source>
</evidence>
<keyword evidence="3" id="KW-0813">Transport</keyword>
<feature type="transmembrane region" description="Helical" evidence="10">
    <location>
        <begin position="104"/>
        <end position="123"/>
    </location>
</feature>
<dbReference type="PANTHER" id="PTHR48086">
    <property type="entry name" value="SODIUM/PROLINE SYMPORTER-RELATED"/>
    <property type="match status" value="1"/>
</dbReference>
<feature type="transmembrane region" description="Helical" evidence="10">
    <location>
        <begin position="462"/>
        <end position="481"/>
    </location>
</feature>
<feature type="transmembrane region" description="Helical" evidence="10">
    <location>
        <begin position="149"/>
        <end position="170"/>
    </location>
</feature>
<evidence type="ECO:0000256" key="8">
    <source>
        <dbReference type="ARBA" id="ARBA00023136"/>
    </source>
</evidence>
<dbReference type="InterPro" id="IPR050277">
    <property type="entry name" value="Sodium:Solute_Symporter"/>
</dbReference>
<keyword evidence="7 10" id="KW-1133">Transmembrane helix</keyword>
<accession>A0ABT8AWX6</accession>
<dbReference type="EMBL" id="JAUFPT010000088">
    <property type="protein sequence ID" value="MDN3573950.1"/>
    <property type="molecule type" value="Genomic_DNA"/>
</dbReference>
<evidence type="ECO:0000256" key="9">
    <source>
        <dbReference type="RuleBase" id="RU362091"/>
    </source>
</evidence>
<dbReference type="InterPro" id="IPR038377">
    <property type="entry name" value="Na/Glc_symporter_sf"/>
</dbReference>
<feature type="chain" id="PRO_5047256783" evidence="11">
    <location>
        <begin position="24"/>
        <end position="547"/>
    </location>
</feature>
<feature type="transmembrane region" description="Helical" evidence="10">
    <location>
        <begin position="357"/>
        <end position="385"/>
    </location>
</feature>
<evidence type="ECO:0000256" key="2">
    <source>
        <dbReference type="ARBA" id="ARBA00006434"/>
    </source>
</evidence>
<feature type="transmembrane region" description="Helical" evidence="10">
    <location>
        <begin position="33"/>
        <end position="52"/>
    </location>
</feature>
<feature type="signal peptide" evidence="11">
    <location>
        <begin position="1"/>
        <end position="23"/>
    </location>
</feature>
<feature type="transmembrane region" description="Helical" evidence="10">
    <location>
        <begin position="299"/>
        <end position="325"/>
    </location>
</feature>
<evidence type="ECO:0000256" key="7">
    <source>
        <dbReference type="ARBA" id="ARBA00022989"/>
    </source>
</evidence>
<feature type="transmembrane region" description="Helical" evidence="10">
    <location>
        <begin position="73"/>
        <end position="98"/>
    </location>
</feature>
<dbReference type="PANTHER" id="PTHR48086:SF6">
    <property type="entry name" value="CATION_ACETATE SYMPORTER ACTP"/>
    <property type="match status" value="1"/>
</dbReference>
<protein>
    <submittedName>
        <fullName evidence="12">Cation/acetate symporter ActP</fullName>
    </submittedName>
</protein>
<reference evidence="13" key="1">
    <citation type="journal article" date="2019" name="Int. J. Syst. Evol. Microbiol.">
        <title>The Global Catalogue of Microorganisms (GCM) 10K type strain sequencing project: providing services to taxonomists for standard genome sequencing and annotation.</title>
        <authorList>
            <consortium name="The Broad Institute Genomics Platform"/>
            <consortium name="The Broad Institute Genome Sequencing Center for Infectious Disease"/>
            <person name="Wu L."/>
            <person name="Ma J."/>
        </authorList>
    </citation>
    <scope>NUCLEOTIDE SEQUENCE [LARGE SCALE GENOMIC DNA]</scope>
    <source>
        <strain evidence="13">CECT 7806</strain>
    </source>
</reference>
<dbReference type="InterPro" id="IPR001734">
    <property type="entry name" value="Na/solute_symporter"/>
</dbReference>
<feature type="transmembrane region" description="Helical" evidence="10">
    <location>
        <begin position="265"/>
        <end position="287"/>
    </location>
</feature>
<evidence type="ECO:0000313" key="12">
    <source>
        <dbReference type="EMBL" id="MDN3573950.1"/>
    </source>
</evidence>
<evidence type="ECO:0000313" key="13">
    <source>
        <dbReference type="Proteomes" id="UP001244297"/>
    </source>
</evidence>
<evidence type="ECO:0000256" key="5">
    <source>
        <dbReference type="ARBA" id="ARBA00022692"/>
    </source>
</evidence>
<keyword evidence="8 10" id="KW-0472">Membrane</keyword>
<comment type="caution">
    <text evidence="12">The sequence shown here is derived from an EMBL/GenBank/DDBJ whole genome shotgun (WGS) entry which is preliminary data.</text>
</comment>
<dbReference type="Gene3D" id="1.20.1730.10">
    <property type="entry name" value="Sodium/glucose cotransporter"/>
    <property type="match status" value="1"/>
</dbReference>
<organism evidence="12 13">
    <name type="scientific">Methylobacterium longum</name>
    <dbReference type="NCBI Taxonomy" id="767694"/>
    <lineage>
        <taxon>Bacteria</taxon>
        <taxon>Pseudomonadati</taxon>
        <taxon>Pseudomonadota</taxon>
        <taxon>Alphaproteobacteria</taxon>
        <taxon>Hyphomicrobiales</taxon>
        <taxon>Methylobacteriaceae</taxon>
        <taxon>Methylobacterium</taxon>
    </lineage>
</organism>
<evidence type="ECO:0000256" key="10">
    <source>
        <dbReference type="SAM" id="Phobius"/>
    </source>
</evidence>
<keyword evidence="6" id="KW-0769">Symport</keyword>
<evidence type="ECO:0000256" key="11">
    <source>
        <dbReference type="SAM" id="SignalP"/>
    </source>
</evidence>
<keyword evidence="4" id="KW-1003">Cell membrane</keyword>
<feature type="transmembrane region" description="Helical" evidence="10">
    <location>
        <begin position="501"/>
        <end position="519"/>
    </location>
</feature>
<dbReference type="CDD" id="cd11480">
    <property type="entry name" value="SLC5sbd_u4"/>
    <property type="match status" value="1"/>
</dbReference>
<feature type="transmembrane region" description="Helical" evidence="10">
    <location>
        <begin position="431"/>
        <end position="455"/>
    </location>
</feature>
<dbReference type="NCBIfam" id="TIGR00813">
    <property type="entry name" value="sss"/>
    <property type="match status" value="1"/>
</dbReference>
<sequence length="547" mass="57313">MSVLAARRTLIGLALLAPAPALAQSGVAGDGLNLTAITLFTTVVMGTLYITYRAAKRTQSASDFYTAGGRITGFQNGLAIAGDFISAGAFLGLAGLVYGNGFDGLIYAVGYTTGLPIVVFLMAERLRALGRFTFTDVACTRLQEKPIRIFAASASLVVIAFYLIAQMVGGGQLIRLLLGLDYIYAQFIVGLLMICYVLFGGMVATTWVQITKAVLFLIGGTVIALLVMAHFDFDYGALLRQAVSRHPRGEAILTPQFLSRDPVSAISLGLALMFGTAGLPHILMRFFTVPDARAARVSVFWASVWMNYFFALVFVIGFGALALVAKNPAYVNAAGGLIGGGNMAAIHLSHAVGGDLMLGFISAVAFATILAVVAGLTLAGATAVSHDLYASVFRRAGASEASEVRVSRYATVILGVVAIGLGIAFQNQNVAYMVSLAFSIACSSTLPLLILVLYWPGLTTRGAVVGGCVGLGTALLFTVLGRPVWVGVLGYATPIFPIDPPTIVTMPLAFLVCYVVSVTDKSPQARIDHQRGASIGRTAPSVPVAAE</sequence>
<evidence type="ECO:0000256" key="6">
    <source>
        <dbReference type="ARBA" id="ARBA00022847"/>
    </source>
</evidence>
<feature type="transmembrane region" description="Helical" evidence="10">
    <location>
        <begin position="406"/>
        <end position="425"/>
    </location>
</feature>
<keyword evidence="13" id="KW-1185">Reference proteome</keyword>
<dbReference type="Pfam" id="PF00474">
    <property type="entry name" value="SSF"/>
    <property type="match status" value="1"/>
</dbReference>
<feature type="transmembrane region" description="Helical" evidence="10">
    <location>
        <begin position="213"/>
        <end position="231"/>
    </location>
</feature>
<dbReference type="NCBIfam" id="NF006903">
    <property type="entry name" value="PRK09395.1"/>
    <property type="match status" value="1"/>
</dbReference>
<keyword evidence="5 10" id="KW-0812">Transmembrane</keyword>
<name>A0ABT8AWX6_9HYPH</name>
<dbReference type="PROSITE" id="PS50283">
    <property type="entry name" value="NA_SOLUT_SYMP_3"/>
    <property type="match status" value="1"/>
</dbReference>
<comment type="similarity">
    <text evidence="2 9">Belongs to the sodium:solute symporter (SSF) (TC 2.A.21) family.</text>
</comment>
<feature type="transmembrane region" description="Helical" evidence="10">
    <location>
        <begin position="182"/>
        <end position="201"/>
    </location>
</feature>
<proteinExistence type="inferred from homology"/>
<dbReference type="Proteomes" id="UP001244297">
    <property type="component" value="Unassembled WGS sequence"/>
</dbReference>
<dbReference type="RefSeq" id="WP_238291307.1">
    <property type="nucleotide sequence ID" value="NZ_BPQS01000036.1"/>
</dbReference>
<comment type="subcellular location">
    <subcellularLocation>
        <location evidence="1">Cell membrane</location>
        <topology evidence="1">Multi-pass membrane protein</topology>
    </subcellularLocation>
</comment>
<evidence type="ECO:0000256" key="4">
    <source>
        <dbReference type="ARBA" id="ARBA00022475"/>
    </source>
</evidence>
<gene>
    <name evidence="12" type="primary">actP</name>
    <name evidence="12" type="ORF">QWZ18_25505</name>
</gene>
<evidence type="ECO:0000256" key="1">
    <source>
        <dbReference type="ARBA" id="ARBA00004651"/>
    </source>
</evidence>
<keyword evidence="11" id="KW-0732">Signal</keyword>